<gene>
    <name evidence="9" type="primary">brd7</name>
</gene>
<sequence>MGKKHKKHKFDKHGYEDYGDRPLKLVLKVSGNEVTTGSSSLDTFYDEQPDGDKPKDKKKKKKKDKERSFGSPEEEKGKKKMTKKKKDQDAEEEHSRTPIRSELDKLEVKEQTPLQEALNQLIRQLQRKDPNAFFSFPVTDLIAPGYSLVIRRPMDFSTMKEKVKKDCYQSLDELKMDFRIMCENAMIYNKPETIYHKAARKLLHSGMKVLSPERLDSLKQSIDFMSSLDPSAQPPLKSEEHGGGGLDRNKEGPVSTEAGDRSQTPGTPRQDKDAKDEAVKAEKELEEICKVMEESGGKLSNRVLQCDLEFMRRKSNGSTTLGFLNPADPSPGDAGYCPVKLGMMSNRLQSGVNTLQNFREDKRNRVTPVSYISYGPFSSYAPTYDSSFSNISKDDSDLIYTFYGEESSLQGSDSLSEFLSKSDEYVYKQADNLLDALTNGEHSRSLKEAEAVSSHDDALHFQKKLDETTKLLRDLQDAQRERLSTKQPPNMICLLAPTAKELELAEKVMGNLTELTGQVAPCDVSSVASIRKAMGIAALPALSEPLIDLTSDLKPLEFNPRVFLHKSLLTWH</sequence>
<proteinExistence type="predicted"/>
<feature type="compositionally biased region" description="Basic and acidic residues" evidence="7">
    <location>
        <begin position="93"/>
        <end position="108"/>
    </location>
</feature>
<dbReference type="PANTHER" id="PTHR22881:SF12">
    <property type="entry name" value="BROMODOMAIN-CONTAINING PROTEIN 7"/>
    <property type="match status" value="1"/>
</dbReference>
<evidence type="ECO:0000259" key="8">
    <source>
        <dbReference type="PROSITE" id="PS50014"/>
    </source>
</evidence>
<feature type="region of interest" description="Disordered" evidence="7">
    <location>
        <begin position="226"/>
        <end position="279"/>
    </location>
</feature>
<evidence type="ECO:0000256" key="2">
    <source>
        <dbReference type="ARBA" id="ARBA00023015"/>
    </source>
</evidence>
<feature type="compositionally biased region" description="Basic and acidic residues" evidence="7">
    <location>
        <begin position="237"/>
        <end position="251"/>
    </location>
</feature>
<evidence type="ECO:0000313" key="9">
    <source>
        <dbReference type="Ensembl" id="ENSNFUP00015000495.1"/>
    </source>
</evidence>
<dbReference type="AlphaFoldDB" id="A0A8C6K8D3"/>
<dbReference type="SUPFAM" id="SSF47370">
    <property type="entry name" value="Bromodomain"/>
    <property type="match status" value="1"/>
</dbReference>
<feature type="compositionally biased region" description="Basic and acidic residues" evidence="7">
    <location>
        <begin position="269"/>
        <end position="279"/>
    </location>
</feature>
<keyword evidence="5" id="KW-0539">Nucleus</keyword>
<dbReference type="CDD" id="cd05513">
    <property type="entry name" value="Bromo_brd7_like"/>
    <property type="match status" value="1"/>
</dbReference>
<evidence type="ECO:0000256" key="1">
    <source>
        <dbReference type="ARBA" id="ARBA00004123"/>
    </source>
</evidence>
<name>A0A8C6K8D3_NOTFU</name>
<dbReference type="Pfam" id="PF12024">
    <property type="entry name" value="DUF3512"/>
    <property type="match status" value="1"/>
</dbReference>
<feature type="compositionally biased region" description="Basic and acidic residues" evidence="7">
    <location>
        <begin position="65"/>
        <end position="77"/>
    </location>
</feature>
<evidence type="ECO:0000256" key="6">
    <source>
        <dbReference type="PROSITE-ProRule" id="PRU00035"/>
    </source>
</evidence>
<feature type="domain" description="Bromo" evidence="8">
    <location>
        <begin position="126"/>
        <end position="196"/>
    </location>
</feature>
<dbReference type="GO" id="GO:0006357">
    <property type="term" value="P:regulation of transcription by RNA polymerase II"/>
    <property type="evidence" value="ECO:0007669"/>
    <property type="project" value="TreeGrafter"/>
</dbReference>
<reference evidence="9" key="1">
    <citation type="submission" date="2014-08" db="EMBL/GenBank/DDBJ databases">
        <authorList>
            <person name="Senf B."/>
            <person name="Petzold A."/>
            <person name="Downie B.R."/>
            <person name="Koch P."/>
            <person name="Platzer M."/>
        </authorList>
    </citation>
    <scope>NUCLEOTIDE SEQUENCE [LARGE SCALE GENOMIC DNA]</scope>
    <source>
        <strain evidence="9">GRZ</strain>
    </source>
</reference>
<dbReference type="Pfam" id="PF00439">
    <property type="entry name" value="Bromodomain"/>
    <property type="match status" value="1"/>
</dbReference>
<reference evidence="9" key="3">
    <citation type="submission" date="2025-09" db="UniProtKB">
        <authorList>
            <consortium name="Ensembl"/>
        </authorList>
    </citation>
    <scope>IDENTIFICATION</scope>
</reference>
<dbReference type="Gene3D" id="1.20.920.10">
    <property type="entry name" value="Bromodomain-like"/>
    <property type="match status" value="1"/>
</dbReference>
<keyword evidence="3 6" id="KW-0103">Bromodomain</keyword>
<dbReference type="InterPro" id="IPR001487">
    <property type="entry name" value="Bromodomain"/>
</dbReference>
<organism evidence="9 10">
    <name type="scientific">Nothobranchius furzeri</name>
    <name type="common">Turquoise killifish</name>
    <dbReference type="NCBI Taxonomy" id="105023"/>
    <lineage>
        <taxon>Eukaryota</taxon>
        <taxon>Metazoa</taxon>
        <taxon>Chordata</taxon>
        <taxon>Craniata</taxon>
        <taxon>Vertebrata</taxon>
        <taxon>Euteleostomi</taxon>
        <taxon>Actinopterygii</taxon>
        <taxon>Neopterygii</taxon>
        <taxon>Teleostei</taxon>
        <taxon>Neoteleostei</taxon>
        <taxon>Acanthomorphata</taxon>
        <taxon>Ovalentaria</taxon>
        <taxon>Atherinomorphae</taxon>
        <taxon>Cyprinodontiformes</taxon>
        <taxon>Nothobranchiidae</taxon>
        <taxon>Nothobranchius</taxon>
    </lineage>
</organism>
<evidence type="ECO:0000256" key="3">
    <source>
        <dbReference type="ARBA" id="ARBA00023117"/>
    </source>
</evidence>
<dbReference type="InterPro" id="IPR021900">
    <property type="entry name" value="DUF3512"/>
</dbReference>
<keyword evidence="4" id="KW-0804">Transcription</keyword>
<dbReference type="InterPro" id="IPR036427">
    <property type="entry name" value="Bromodomain-like_sf"/>
</dbReference>
<dbReference type="PRINTS" id="PR00503">
    <property type="entry name" value="BROMODOMAIN"/>
</dbReference>
<evidence type="ECO:0000256" key="4">
    <source>
        <dbReference type="ARBA" id="ARBA00023163"/>
    </source>
</evidence>
<feature type="region of interest" description="Disordered" evidence="7">
    <location>
        <begin position="1"/>
        <end position="108"/>
    </location>
</feature>
<feature type="compositionally biased region" description="Polar residues" evidence="7">
    <location>
        <begin position="32"/>
        <end position="42"/>
    </location>
</feature>
<comment type="subcellular location">
    <subcellularLocation>
        <location evidence="1">Nucleus</location>
    </subcellularLocation>
</comment>
<dbReference type="SMART" id="SM00297">
    <property type="entry name" value="BROMO"/>
    <property type="match status" value="1"/>
</dbReference>
<dbReference type="PROSITE" id="PS50014">
    <property type="entry name" value="BROMODOMAIN_2"/>
    <property type="match status" value="1"/>
</dbReference>
<feature type="compositionally biased region" description="Basic and acidic residues" evidence="7">
    <location>
        <begin position="12"/>
        <end position="23"/>
    </location>
</feature>
<dbReference type="PANTHER" id="PTHR22881">
    <property type="entry name" value="BROMODOMAIN CONTAINING PROTEIN"/>
    <property type="match status" value="1"/>
</dbReference>
<reference evidence="9" key="2">
    <citation type="submission" date="2025-08" db="UniProtKB">
        <authorList>
            <consortium name="Ensembl"/>
        </authorList>
    </citation>
    <scope>IDENTIFICATION</scope>
</reference>
<dbReference type="GeneTree" id="ENSGT00950000183170"/>
<dbReference type="Proteomes" id="UP000694548">
    <property type="component" value="Chromosome sgr07"/>
</dbReference>
<evidence type="ECO:0000256" key="7">
    <source>
        <dbReference type="SAM" id="MobiDB-lite"/>
    </source>
</evidence>
<accession>A0A8C6K8D3</accession>
<feature type="compositionally biased region" description="Basic residues" evidence="7">
    <location>
        <begin position="1"/>
        <end position="11"/>
    </location>
</feature>
<protein>
    <submittedName>
        <fullName evidence="9">Bromodomain containing 7</fullName>
    </submittedName>
</protein>
<dbReference type="InterPro" id="IPR051831">
    <property type="entry name" value="Bromodomain_contain_prot"/>
</dbReference>
<keyword evidence="10" id="KW-1185">Reference proteome</keyword>
<evidence type="ECO:0000256" key="5">
    <source>
        <dbReference type="ARBA" id="ARBA00023242"/>
    </source>
</evidence>
<dbReference type="GO" id="GO:0005634">
    <property type="term" value="C:nucleus"/>
    <property type="evidence" value="ECO:0007669"/>
    <property type="project" value="UniProtKB-SubCell"/>
</dbReference>
<keyword evidence="2" id="KW-0805">Transcription regulation</keyword>
<evidence type="ECO:0000313" key="10">
    <source>
        <dbReference type="Proteomes" id="UP000694548"/>
    </source>
</evidence>
<dbReference type="Ensembl" id="ENSNFUT00015000565.1">
    <property type="protein sequence ID" value="ENSNFUP00015000495.1"/>
    <property type="gene ID" value="ENSNFUG00015000326.1"/>
</dbReference>